<organism evidence="2 3">
    <name type="scientific">Dietzia aurantiaca</name>
    <dbReference type="NCBI Taxonomy" id="983873"/>
    <lineage>
        <taxon>Bacteria</taxon>
        <taxon>Bacillati</taxon>
        <taxon>Actinomycetota</taxon>
        <taxon>Actinomycetes</taxon>
        <taxon>Mycobacteriales</taxon>
        <taxon>Dietziaceae</taxon>
        <taxon>Dietzia</taxon>
    </lineage>
</organism>
<accession>A0ABV9PX97</accession>
<evidence type="ECO:0000259" key="1">
    <source>
        <dbReference type="Pfam" id="PF02538"/>
    </source>
</evidence>
<name>A0ABV9PX97_9ACTN</name>
<comment type="caution">
    <text evidence="2">The sequence shown here is derived from an EMBL/GenBank/DDBJ whole genome shotgun (WGS) entry which is preliminary data.</text>
</comment>
<dbReference type="InterPro" id="IPR045079">
    <property type="entry name" value="Oxoprolinase-like"/>
</dbReference>
<dbReference type="Proteomes" id="UP001595836">
    <property type="component" value="Unassembled WGS sequence"/>
</dbReference>
<proteinExistence type="predicted"/>
<dbReference type="Pfam" id="PF02538">
    <property type="entry name" value="Hydantoinase_B"/>
    <property type="match status" value="1"/>
</dbReference>
<keyword evidence="3" id="KW-1185">Reference proteome</keyword>
<sequence length="626" mass="66958">MSTSITADGRSDDAAPLAAADVLDRYGVDLTTAEVIRHALRFISLQMQRKINTAALSPLLSEVNDFGIGLLSPSDPALGVDHDAIAMGTAAPAHFVINQYYARMAIDYYGQDNFRPGDMIVYNDAFRGGSHANDIGSCMPIFVGDELIGFAAAITHWMDIGGPVPAGMGAGLQQDMYSEGIRMSPRLIYRQGELQRETLDLFCEQTRIAEISVNDIQVVRSALALGAEMVQHYVAMYGLDAYRGAVQYTLDYSERALRHALREIPDGVYEAEDHLDNNMAGDPMVLRCTIRKCEDRLEIDYSGSSREEWGGYASQWSDTVSAAHLGVANMLQDKGILPNAGSFRPIDVVVPAGSCLHALPPMSTNSGHTFLFTKALNLVKIALSKAGPELAVGENFDDVGVIGLAGLDTRQETPATFITMRLLSGPYGGSAHGDGCAHTMVEGANNVEPSIEYDEESYPILVLKREFVEDTAGPGQHRGGAGIDVHLVSLVPSEGMWQLEQCRFPTIGVLGGKSGATGWIRVHRNSLDAWVDGADLAPPEVLAGFADAETGAPVESEAVPGAEFRSSKNARVPFGGGDFIHVRMPGAAGYGDPADRDAVAVVADVRNGIYSTEAHARGAVSLNPES</sequence>
<protein>
    <submittedName>
        <fullName evidence="2">Hydantoinase B/oxoprolinase family protein</fullName>
    </submittedName>
</protein>
<gene>
    <name evidence="2" type="ORF">ACFO7U_14485</name>
</gene>
<evidence type="ECO:0000313" key="3">
    <source>
        <dbReference type="Proteomes" id="UP001595836"/>
    </source>
</evidence>
<dbReference type="PANTHER" id="PTHR11365">
    <property type="entry name" value="5-OXOPROLINASE RELATED"/>
    <property type="match status" value="1"/>
</dbReference>
<dbReference type="InterPro" id="IPR003692">
    <property type="entry name" value="Hydantoinase_B"/>
</dbReference>
<evidence type="ECO:0000313" key="2">
    <source>
        <dbReference type="EMBL" id="MFC4755976.1"/>
    </source>
</evidence>
<reference evidence="3" key="1">
    <citation type="journal article" date="2019" name="Int. J. Syst. Evol. Microbiol.">
        <title>The Global Catalogue of Microorganisms (GCM) 10K type strain sequencing project: providing services to taxonomists for standard genome sequencing and annotation.</title>
        <authorList>
            <consortium name="The Broad Institute Genomics Platform"/>
            <consortium name="The Broad Institute Genome Sequencing Center for Infectious Disease"/>
            <person name="Wu L."/>
            <person name="Ma J."/>
        </authorList>
    </citation>
    <scope>NUCLEOTIDE SEQUENCE [LARGE SCALE GENOMIC DNA]</scope>
    <source>
        <strain evidence="3">JCM 11882</strain>
    </source>
</reference>
<dbReference type="EMBL" id="JBHSHP010000056">
    <property type="protein sequence ID" value="MFC4755976.1"/>
    <property type="molecule type" value="Genomic_DNA"/>
</dbReference>
<dbReference type="PANTHER" id="PTHR11365:SF23">
    <property type="entry name" value="HYPOTHETICAL 5-OXOPROLINASE (EUROFUNG)-RELATED"/>
    <property type="match status" value="1"/>
</dbReference>
<dbReference type="RefSeq" id="WP_344995762.1">
    <property type="nucleotide sequence ID" value="NZ_BAABCD010000053.1"/>
</dbReference>
<feature type="domain" description="Hydantoinase B/oxoprolinase" evidence="1">
    <location>
        <begin position="29"/>
        <end position="593"/>
    </location>
</feature>